<dbReference type="AlphaFoldDB" id="A0A7X1LNQ0"/>
<dbReference type="Proteomes" id="UP000592342">
    <property type="component" value="Unassembled WGS sequence"/>
</dbReference>
<gene>
    <name evidence="3" type="ORF">H7U16_14010</name>
</gene>
<accession>A0A7X1LNQ0</accession>
<feature type="domain" description="Big-1" evidence="2">
    <location>
        <begin position="1"/>
        <end position="85"/>
    </location>
</feature>
<sequence>MDKTSATADSTDAVTVSLKYTRNGAGVSGASVAWTSTGGTLSASTSQTGSAGGSTVKLTSPTAGSFTVTATVDGVVKTTEAIAFTAPAGELTDGAKAPFLLVRIR</sequence>
<dbReference type="InterPro" id="IPR003344">
    <property type="entry name" value="Big_1_dom"/>
</dbReference>
<evidence type="ECO:0000256" key="1">
    <source>
        <dbReference type="ARBA" id="ARBA00010116"/>
    </source>
</evidence>
<organism evidence="3 4">
    <name type="scientific">Klebsiella pneumoniae</name>
    <dbReference type="NCBI Taxonomy" id="573"/>
    <lineage>
        <taxon>Bacteria</taxon>
        <taxon>Pseudomonadati</taxon>
        <taxon>Pseudomonadota</taxon>
        <taxon>Gammaproteobacteria</taxon>
        <taxon>Enterobacterales</taxon>
        <taxon>Enterobacteriaceae</taxon>
        <taxon>Klebsiella/Raoultella group</taxon>
        <taxon>Klebsiella</taxon>
        <taxon>Klebsiella pneumoniae complex</taxon>
    </lineage>
</organism>
<dbReference type="Pfam" id="PF02369">
    <property type="entry name" value="Big_1"/>
    <property type="match status" value="1"/>
</dbReference>
<evidence type="ECO:0000313" key="3">
    <source>
        <dbReference type="EMBL" id="MBC2862661.1"/>
    </source>
</evidence>
<dbReference type="PROSITE" id="PS51127">
    <property type="entry name" value="BIG1"/>
    <property type="match status" value="1"/>
</dbReference>
<evidence type="ECO:0000259" key="2">
    <source>
        <dbReference type="PROSITE" id="PS51127"/>
    </source>
</evidence>
<reference evidence="3 4" key="1">
    <citation type="submission" date="2020-08" db="EMBL/GenBank/DDBJ databases">
        <title>Tigecycline and colistin resistance in Klebsiella pneumoniae.</title>
        <authorList>
            <person name="Ramesh N."/>
            <person name="Shanthini T."/>
            <person name="Prasanth M."/>
            <person name="Senthilkumar N."/>
            <person name="Meesala Krishna M."/>
            <person name="Guruswami G."/>
        </authorList>
    </citation>
    <scope>NUCLEOTIDE SEQUENCE [LARGE SCALE GENOMIC DNA]</scope>
    <source>
        <strain evidence="3 4">SHM 84</strain>
    </source>
</reference>
<evidence type="ECO:0000313" key="4">
    <source>
        <dbReference type="Proteomes" id="UP000592342"/>
    </source>
</evidence>
<dbReference type="InterPro" id="IPR008964">
    <property type="entry name" value="Invasin/intimin_cell_adhesion"/>
</dbReference>
<name>A0A7X1LNQ0_KLEPN</name>
<dbReference type="InterPro" id="IPR013783">
    <property type="entry name" value="Ig-like_fold"/>
</dbReference>
<dbReference type="Gene3D" id="2.60.40.10">
    <property type="entry name" value="Immunoglobulins"/>
    <property type="match status" value="1"/>
</dbReference>
<comment type="similarity">
    <text evidence="1">Belongs to the intimin/invasin family.</text>
</comment>
<proteinExistence type="inferred from homology"/>
<dbReference type="SUPFAM" id="SSF49373">
    <property type="entry name" value="Invasin/intimin cell-adhesion fragments"/>
    <property type="match status" value="1"/>
</dbReference>
<protein>
    <submittedName>
        <fullName evidence="3">Ig-like domain-containing protein</fullName>
    </submittedName>
</protein>
<dbReference type="EMBL" id="JACLRA010000001">
    <property type="protein sequence ID" value="MBC2862661.1"/>
    <property type="molecule type" value="Genomic_DNA"/>
</dbReference>
<comment type="caution">
    <text evidence="3">The sequence shown here is derived from an EMBL/GenBank/DDBJ whole genome shotgun (WGS) entry which is preliminary data.</text>
</comment>